<feature type="transmembrane region" description="Helical" evidence="1">
    <location>
        <begin position="6"/>
        <end position="26"/>
    </location>
</feature>
<protein>
    <submittedName>
        <fullName evidence="2">DUF2953 domain-containing protein</fullName>
    </submittedName>
</protein>
<evidence type="ECO:0000256" key="1">
    <source>
        <dbReference type="SAM" id="Phobius"/>
    </source>
</evidence>
<keyword evidence="1" id="KW-1133">Transmembrane helix</keyword>
<keyword evidence="1" id="KW-0472">Membrane</keyword>
<gene>
    <name evidence="2" type="ORF">KVH43_12065</name>
</gene>
<accession>A0ABX8REB8</accession>
<reference evidence="2" key="1">
    <citation type="submission" date="2021-07" db="EMBL/GenBank/DDBJ databases">
        <title>Complete genome sequence of Crassaminicella sp. 143-21, isolated from a deep-sea hydrothermal vent.</title>
        <authorList>
            <person name="Li X."/>
        </authorList>
    </citation>
    <scope>NUCLEOTIDE SEQUENCE</scope>
    <source>
        <strain evidence="2">143-21</strain>
    </source>
</reference>
<dbReference type="RefSeq" id="WP_218282767.1">
    <property type="nucleotide sequence ID" value="NZ_CP078093.1"/>
</dbReference>
<evidence type="ECO:0000313" key="3">
    <source>
        <dbReference type="Proteomes" id="UP000886818"/>
    </source>
</evidence>
<keyword evidence="1" id="KW-0812">Transmembrane</keyword>
<dbReference type="InterPro" id="IPR021338">
    <property type="entry name" value="DUF2953"/>
</dbReference>
<evidence type="ECO:0000313" key="2">
    <source>
        <dbReference type="EMBL" id="QXM06070.1"/>
    </source>
</evidence>
<dbReference type="Proteomes" id="UP000886818">
    <property type="component" value="Chromosome"/>
</dbReference>
<name>A0ABX8REB8_9CLOT</name>
<organism evidence="2 3">
    <name type="scientific">Crassaminicella indica</name>
    <dbReference type="NCBI Taxonomy" id="2855394"/>
    <lineage>
        <taxon>Bacteria</taxon>
        <taxon>Bacillati</taxon>
        <taxon>Bacillota</taxon>
        <taxon>Clostridia</taxon>
        <taxon>Eubacteriales</taxon>
        <taxon>Clostridiaceae</taxon>
        <taxon>Crassaminicella</taxon>
    </lineage>
</organism>
<proteinExistence type="predicted"/>
<dbReference type="Pfam" id="PF11167">
    <property type="entry name" value="DUF2953"/>
    <property type="match status" value="1"/>
</dbReference>
<sequence>MLQIYISIMIFAFFMILFFISVIIDIRILKDNKDDKIILEFKTLFSLVKYKMEIPFLDLAMKKNGSPFLKMSSEIKKGQIDESIDEKKSIISLDEMKKINNKIKRFYHSYHNVIQYMLSKIKISDFLWITEFGMKDAAITGMISGIFWAVKGYIISILRNNMNCNKTTLNIVPIFNREVFKTTLHCIIKVKIGYIIIAGIKYGYTFLIKDGECDG</sequence>
<dbReference type="EMBL" id="CP078093">
    <property type="protein sequence ID" value="QXM06070.1"/>
    <property type="molecule type" value="Genomic_DNA"/>
</dbReference>
<keyword evidence="3" id="KW-1185">Reference proteome</keyword>